<reference evidence="1 2" key="1">
    <citation type="submission" date="2021-03" db="EMBL/GenBank/DDBJ databases">
        <title>Genomic Encyclopedia of Type Strains, Phase IV (KMG-IV): sequencing the most valuable type-strain genomes for metagenomic binning, comparative biology and taxonomic classification.</title>
        <authorList>
            <person name="Goeker M."/>
        </authorList>
    </citation>
    <scope>NUCLEOTIDE SEQUENCE [LARGE SCALE GENOMIC DNA]</scope>
    <source>
        <strain evidence="1 2">DSM 21600</strain>
    </source>
</reference>
<dbReference type="Gene3D" id="3.90.550.10">
    <property type="entry name" value="Spore Coat Polysaccharide Biosynthesis Protein SpsA, Chain A"/>
    <property type="match status" value="1"/>
</dbReference>
<dbReference type="EMBL" id="JAGGJU010000015">
    <property type="protein sequence ID" value="MBP1853188.1"/>
    <property type="molecule type" value="Genomic_DNA"/>
</dbReference>
<dbReference type="RefSeq" id="WP_209948772.1">
    <property type="nucleotide sequence ID" value="NZ_JAGGJU010000015.1"/>
</dbReference>
<dbReference type="Pfam" id="PF01501">
    <property type="entry name" value="Glyco_transf_8"/>
    <property type="match status" value="1"/>
</dbReference>
<dbReference type="InterPro" id="IPR029044">
    <property type="entry name" value="Nucleotide-diphossugar_trans"/>
</dbReference>
<proteinExistence type="predicted"/>
<name>A0ABS4E5G2_9HYPH</name>
<gene>
    <name evidence="1" type="ORF">J2Z17_004647</name>
</gene>
<dbReference type="InterPro" id="IPR002495">
    <property type="entry name" value="Glyco_trans_8"/>
</dbReference>
<evidence type="ECO:0000313" key="2">
    <source>
        <dbReference type="Proteomes" id="UP000759443"/>
    </source>
</evidence>
<comment type="caution">
    <text evidence="1">The sequence shown here is derived from an EMBL/GenBank/DDBJ whole genome shotgun (WGS) entry which is preliminary data.</text>
</comment>
<sequence length="303" mass="34182">MNTQCVVYVADLQYVFPTILSALQARDHALPSTDVVILMSEPLDVFDELKALLADRNVYLIDAEAELLSALGELDAKHFQGRISVSTMAKLVLDQVLPQQYTQIIYLDGDTQVIGSLAALENAYVPAGKFFAARDYTSISEMLNNGRESFYFNAGFLKFNREGWIGREALEVFRTNPAVCDGKHDQGALNYVCGSSLILVSNKWNFPKQFLHLAPRESLAVVHYMAHPKPWHGTFFPWSAAESRVYRQLRAADPVFRSLYKGISLERWLVYKLRSVRERLSHEFGGKISNPRVRGLLVGDYAV</sequence>
<evidence type="ECO:0000313" key="1">
    <source>
        <dbReference type="EMBL" id="MBP1853188.1"/>
    </source>
</evidence>
<dbReference type="SUPFAM" id="SSF53448">
    <property type="entry name" value="Nucleotide-diphospho-sugar transferases"/>
    <property type="match status" value="1"/>
</dbReference>
<protein>
    <submittedName>
        <fullName evidence="1">Lipopolysaccharide biosynthesis glycosyltransferase</fullName>
    </submittedName>
</protein>
<accession>A0ABS4E5G2</accession>
<organism evidence="1 2">
    <name type="scientific">Rhizobium halophytocola</name>
    <dbReference type="NCBI Taxonomy" id="735519"/>
    <lineage>
        <taxon>Bacteria</taxon>
        <taxon>Pseudomonadati</taxon>
        <taxon>Pseudomonadota</taxon>
        <taxon>Alphaproteobacteria</taxon>
        <taxon>Hyphomicrobiales</taxon>
        <taxon>Rhizobiaceae</taxon>
        <taxon>Rhizobium/Agrobacterium group</taxon>
        <taxon>Rhizobium</taxon>
    </lineage>
</organism>
<keyword evidence="2" id="KW-1185">Reference proteome</keyword>
<dbReference type="Proteomes" id="UP000759443">
    <property type="component" value="Unassembled WGS sequence"/>
</dbReference>